<evidence type="ECO:0000313" key="1">
    <source>
        <dbReference type="EMBL" id="TWU23218.1"/>
    </source>
</evidence>
<accession>A0A5C6CFZ2</accession>
<organism evidence="1 2">
    <name type="scientific">Novipirellula galeiformis</name>
    <dbReference type="NCBI Taxonomy" id="2528004"/>
    <lineage>
        <taxon>Bacteria</taxon>
        <taxon>Pseudomonadati</taxon>
        <taxon>Planctomycetota</taxon>
        <taxon>Planctomycetia</taxon>
        <taxon>Pirellulales</taxon>
        <taxon>Pirellulaceae</taxon>
        <taxon>Novipirellula</taxon>
    </lineage>
</organism>
<comment type="caution">
    <text evidence="1">The sequence shown here is derived from an EMBL/GenBank/DDBJ whole genome shotgun (WGS) entry which is preliminary data.</text>
</comment>
<gene>
    <name evidence="1" type="ORF">Pla52o_27540</name>
</gene>
<evidence type="ECO:0000313" key="2">
    <source>
        <dbReference type="Proteomes" id="UP000316304"/>
    </source>
</evidence>
<dbReference type="EMBL" id="SJPT01000004">
    <property type="protein sequence ID" value="TWU23218.1"/>
    <property type="molecule type" value="Genomic_DNA"/>
</dbReference>
<protein>
    <submittedName>
        <fullName evidence="1">Uncharacterized protein</fullName>
    </submittedName>
</protein>
<reference evidence="1 2" key="1">
    <citation type="submission" date="2019-02" db="EMBL/GenBank/DDBJ databases">
        <title>Deep-cultivation of Planctomycetes and their phenomic and genomic characterization uncovers novel biology.</title>
        <authorList>
            <person name="Wiegand S."/>
            <person name="Jogler M."/>
            <person name="Boedeker C."/>
            <person name="Pinto D."/>
            <person name="Vollmers J."/>
            <person name="Rivas-Marin E."/>
            <person name="Kohn T."/>
            <person name="Peeters S.H."/>
            <person name="Heuer A."/>
            <person name="Rast P."/>
            <person name="Oberbeckmann S."/>
            <person name="Bunk B."/>
            <person name="Jeske O."/>
            <person name="Meyerdierks A."/>
            <person name="Storesund J.E."/>
            <person name="Kallscheuer N."/>
            <person name="Luecker S."/>
            <person name="Lage O.M."/>
            <person name="Pohl T."/>
            <person name="Merkel B.J."/>
            <person name="Hornburger P."/>
            <person name="Mueller R.-W."/>
            <person name="Bruemmer F."/>
            <person name="Labrenz M."/>
            <person name="Spormann A.M."/>
            <person name="Op Den Camp H."/>
            <person name="Overmann J."/>
            <person name="Amann R."/>
            <person name="Jetten M.S.M."/>
            <person name="Mascher T."/>
            <person name="Medema M.H."/>
            <person name="Devos D.P."/>
            <person name="Kaster A.-K."/>
            <person name="Ovreas L."/>
            <person name="Rohde M."/>
            <person name="Galperin M.Y."/>
            <person name="Jogler C."/>
        </authorList>
    </citation>
    <scope>NUCLEOTIDE SEQUENCE [LARGE SCALE GENOMIC DNA]</scope>
    <source>
        <strain evidence="1 2">Pla52o</strain>
    </source>
</reference>
<dbReference type="Proteomes" id="UP000316304">
    <property type="component" value="Unassembled WGS sequence"/>
</dbReference>
<name>A0A5C6CFZ2_9BACT</name>
<sequence length="142" mass="15744">MQRCNAPRPPEADSINEAASSIQWSFVWDGNGGRVDDRQEADPTEVEETDLLLERSLRTIDPQRNSGHPTKAQGLAAPWLLRGCTRCDSTTSQPATRIRIFQTSNFTITRNNGGAVRHSIRRFDNRHGFSGHLATPLSFLGG</sequence>
<proteinExistence type="predicted"/>
<keyword evidence="2" id="KW-1185">Reference proteome</keyword>
<dbReference type="AlphaFoldDB" id="A0A5C6CFZ2"/>